<reference evidence="2" key="1">
    <citation type="submission" date="2021-12" db="EMBL/GenBank/DDBJ databases">
        <title>Novel species in genus Dyadobacter.</title>
        <authorList>
            <person name="Ma C."/>
        </authorList>
    </citation>
    <scope>NUCLEOTIDE SEQUENCE</scope>
    <source>
        <strain evidence="2">LJ419</strain>
    </source>
</reference>
<evidence type="ECO:0000256" key="1">
    <source>
        <dbReference type="SAM" id="Phobius"/>
    </source>
</evidence>
<protein>
    <submittedName>
        <fullName evidence="2">Uncharacterized protein</fullName>
    </submittedName>
</protein>
<keyword evidence="1" id="KW-0472">Membrane</keyword>
<keyword evidence="1" id="KW-1133">Transmembrane helix</keyword>
<sequence length="195" mass="22442">MDNNQLRTVYRAISLICYFTFAILLNVSCKNKNIGLDNVEQVKQDSTGPIRQDTVLTVGRGGIYYNDDIVSTPPKEIVYKFTKYYTRVDTILYPTNFIYTIGVFGYYPFLKYRVSPTNNTPIYAIVDLGSMLPIKQKWEYVATYRANERGPNKARRKENRAVSYCRKDPMTTLVATSRSHSNCCKTCMTFPAQIE</sequence>
<proteinExistence type="predicted"/>
<dbReference type="AlphaFoldDB" id="A0A9X1PN10"/>
<comment type="caution">
    <text evidence="2">The sequence shown here is derived from an EMBL/GenBank/DDBJ whole genome shotgun (WGS) entry which is preliminary data.</text>
</comment>
<evidence type="ECO:0000313" key="3">
    <source>
        <dbReference type="Proteomes" id="UP001139000"/>
    </source>
</evidence>
<keyword evidence="3" id="KW-1185">Reference proteome</keyword>
<organism evidence="2 3">
    <name type="scientific">Dyadobacter chenwenxiniae</name>
    <dbReference type="NCBI Taxonomy" id="2906456"/>
    <lineage>
        <taxon>Bacteria</taxon>
        <taxon>Pseudomonadati</taxon>
        <taxon>Bacteroidota</taxon>
        <taxon>Cytophagia</taxon>
        <taxon>Cytophagales</taxon>
        <taxon>Spirosomataceae</taxon>
        <taxon>Dyadobacter</taxon>
    </lineage>
</organism>
<gene>
    <name evidence="2" type="ORF">LXM26_13765</name>
</gene>
<dbReference type="Proteomes" id="UP001139000">
    <property type="component" value="Unassembled WGS sequence"/>
</dbReference>
<name>A0A9X1PN10_9BACT</name>
<evidence type="ECO:0000313" key="2">
    <source>
        <dbReference type="EMBL" id="MCF0062568.1"/>
    </source>
</evidence>
<accession>A0A9X1PN10</accession>
<keyword evidence="1" id="KW-0812">Transmembrane</keyword>
<feature type="transmembrane region" description="Helical" evidence="1">
    <location>
        <begin position="9"/>
        <end position="27"/>
    </location>
</feature>
<dbReference type="RefSeq" id="WP_234655669.1">
    <property type="nucleotide sequence ID" value="NZ_CP094997.1"/>
</dbReference>
<dbReference type="EMBL" id="JAJTTC010000002">
    <property type="protein sequence ID" value="MCF0062568.1"/>
    <property type="molecule type" value="Genomic_DNA"/>
</dbReference>